<organism evidence="1 2">
    <name type="scientific">Desulfobaculum bizertense DSM 18034</name>
    <dbReference type="NCBI Taxonomy" id="1121442"/>
    <lineage>
        <taxon>Bacteria</taxon>
        <taxon>Pseudomonadati</taxon>
        <taxon>Thermodesulfobacteriota</taxon>
        <taxon>Desulfovibrionia</taxon>
        <taxon>Desulfovibrionales</taxon>
        <taxon>Desulfovibrionaceae</taxon>
        <taxon>Desulfobaculum</taxon>
    </lineage>
</organism>
<proteinExistence type="predicted"/>
<dbReference type="Proteomes" id="UP000189733">
    <property type="component" value="Unassembled WGS sequence"/>
</dbReference>
<dbReference type="OrthoDB" id="5450014at2"/>
<name>A0A1T4W8B1_9BACT</name>
<dbReference type="RefSeq" id="WP_078685148.1">
    <property type="nucleotide sequence ID" value="NZ_FUYA01000005.1"/>
</dbReference>
<reference evidence="1 2" key="1">
    <citation type="submission" date="2017-02" db="EMBL/GenBank/DDBJ databases">
        <authorList>
            <person name="Peterson S.W."/>
        </authorList>
    </citation>
    <scope>NUCLEOTIDE SEQUENCE [LARGE SCALE GENOMIC DNA]</scope>
    <source>
        <strain evidence="1 2">DSM 18034</strain>
    </source>
</reference>
<accession>A0A1T4W8B1</accession>
<evidence type="ECO:0000313" key="2">
    <source>
        <dbReference type="Proteomes" id="UP000189733"/>
    </source>
</evidence>
<gene>
    <name evidence="1" type="ORF">SAMN02745702_01871</name>
</gene>
<evidence type="ECO:0000313" key="1">
    <source>
        <dbReference type="EMBL" id="SKA73506.1"/>
    </source>
</evidence>
<dbReference type="AlphaFoldDB" id="A0A1T4W8B1"/>
<dbReference type="STRING" id="1121442.SAMN02745702_01871"/>
<sequence length="283" mass="32626">MFFADDGYFESPGWYIAGSNASQNTAQTGLTPAENRFLLLTPVSILASNLFRASWGRKRNDNQQFALNIPSTSRRFIFTGQAFDQFDLDVLLNAIDHGHRQGNAEKAVARLDLKEMQYELGLRPGLKSRERITQSLQRLESSRILIENARYCMWMQCISSLLFDTHSKSCFLEIHPAVDAAFRDRLALRMFLRERDEIGARGMCKWLHGLAFASGNPCSISLDRIRRLANLSYPEKKFSERLEKALVFLWENSLLQKMEIRDNSLLLQSNRSLPNERQSFIFF</sequence>
<protein>
    <submittedName>
        <fullName evidence="1">Uncharacterized protein</fullName>
    </submittedName>
</protein>
<keyword evidence="2" id="KW-1185">Reference proteome</keyword>
<dbReference type="EMBL" id="FUYA01000005">
    <property type="protein sequence ID" value="SKA73506.1"/>
    <property type="molecule type" value="Genomic_DNA"/>
</dbReference>